<comment type="caution">
    <text evidence="1">The sequence shown here is derived from an EMBL/GenBank/DDBJ whole genome shotgun (WGS) entry which is preliminary data.</text>
</comment>
<dbReference type="EMBL" id="QXGB01002951">
    <property type="protein sequence ID" value="KAE9173813.1"/>
    <property type="molecule type" value="Genomic_DNA"/>
</dbReference>
<proteinExistence type="predicted"/>
<protein>
    <submittedName>
        <fullName evidence="1">Uncharacterized protein</fullName>
    </submittedName>
</protein>
<dbReference type="Proteomes" id="UP000433483">
    <property type="component" value="Unassembled WGS sequence"/>
</dbReference>
<evidence type="ECO:0000313" key="2">
    <source>
        <dbReference type="Proteomes" id="UP000433483"/>
    </source>
</evidence>
<evidence type="ECO:0000313" key="1">
    <source>
        <dbReference type="EMBL" id="KAE9173813.1"/>
    </source>
</evidence>
<dbReference type="AlphaFoldDB" id="A0A6A3VWU5"/>
<sequence length="53" mass="5552">MPAPLGAGQARVLARAAPTSATITPADYAPRIGSPYQEPCVDCLKSNDVLFYS</sequence>
<accession>A0A6A3VWU5</accession>
<name>A0A6A3VWU5_9STRA</name>
<keyword evidence="2" id="KW-1185">Reference proteome</keyword>
<gene>
    <name evidence="1" type="ORF">PF005_g26120</name>
</gene>
<organism evidence="1 2">
    <name type="scientific">Phytophthora fragariae</name>
    <dbReference type="NCBI Taxonomy" id="53985"/>
    <lineage>
        <taxon>Eukaryota</taxon>
        <taxon>Sar</taxon>
        <taxon>Stramenopiles</taxon>
        <taxon>Oomycota</taxon>
        <taxon>Peronosporomycetes</taxon>
        <taxon>Peronosporales</taxon>
        <taxon>Peronosporaceae</taxon>
        <taxon>Phytophthora</taxon>
    </lineage>
</organism>
<reference evidence="1 2" key="1">
    <citation type="submission" date="2018-08" db="EMBL/GenBank/DDBJ databases">
        <title>Genomic investigation of the strawberry pathogen Phytophthora fragariae indicates pathogenicity is determined by transcriptional variation in three key races.</title>
        <authorList>
            <person name="Adams T.M."/>
            <person name="Armitage A.D."/>
            <person name="Sobczyk M.K."/>
            <person name="Bates H.J."/>
            <person name="Dunwell J.M."/>
            <person name="Nellist C.F."/>
            <person name="Harrison R.J."/>
        </authorList>
    </citation>
    <scope>NUCLEOTIDE SEQUENCE [LARGE SCALE GENOMIC DNA]</scope>
    <source>
        <strain evidence="1 2">NOV-27</strain>
    </source>
</reference>